<dbReference type="Gene3D" id="3.40.1280.10">
    <property type="match status" value="1"/>
</dbReference>
<comment type="catalytic activity">
    <reaction evidence="10">
        <text>uridine(1498) in 16S rRNA + S-adenosyl-L-methionine = N(3)-methyluridine(1498) in 16S rRNA + S-adenosyl-L-homocysteine + H(+)</text>
        <dbReference type="Rhea" id="RHEA:42920"/>
        <dbReference type="Rhea" id="RHEA-COMP:10283"/>
        <dbReference type="Rhea" id="RHEA-COMP:10284"/>
        <dbReference type="ChEBI" id="CHEBI:15378"/>
        <dbReference type="ChEBI" id="CHEBI:57856"/>
        <dbReference type="ChEBI" id="CHEBI:59789"/>
        <dbReference type="ChEBI" id="CHEBI:65315"/>
        <dbReference type="ChEBI" id="CHEBI:74502"/>
        <dbReference type="EC" id="2.1.1.193"/>
    </reaction>
</comment>
<dbReference type="InterPro" id="IPR046886">
    <property type="entry name" value="RsmE_MTase_dom"/>
</dbReference>
<dbReference type="EMBL" id="BARV01017571">
    <property type="protein sequence ID" value="GAI24816.1"/>
    <property type="molecule type" value="Genomic_DNA"/>
</dbReference>
<keyword evidence="5" id="KW-0698">rRNA processing</keyword>
<evidence type="ECO:0000256" key="1">
    <source>
        <dbReference type="ARBA" id="ARBA00004496"/>
    </source>
</evidence>
<evidence type="ECO:0000256" key="10">
    <source>
        <dbReference type="ARBA" id="ARBA00047944"/>
    </source>
</evidence>
<dbReference type="GO" id="GO:0070475">
    <property type="term" value="P:rRNA base methylation"/>
    <property type="evidence" value="ECO:0007669"/>
    <property type="project" value="TreeGrafter"/>
</dbReference>
<evidence type="ECO:0000256" key="5">
    <source>
        <dbReference type="ARBA" id="ARBA00022552"/>
    </source>
</evidence>
<comment type="similarity">
    <text evidence="2">Belongs to the RNA methyltransferase RsmE family.</text>
</comment>
<dbReference type="Pfam" id="PF04452">
    <property type="entry name" value="Methyltrans_RNA"/>
    <property type="match status" value="1"/>
</dbReference>
<dbReference type="EC" id="2.1.1.193" evidence="3"/>
<name>X1N3H0_9ZZZZ</name>
<evidence type="ECO:0000256" key="8">
    <source>
        <dbReference type="ARBA" id="ARBA00022691"/>
    </source>
</evidence>
<dbReference type="InterPro" id="IPR006700">
    <property type="entry name" value="RsmE"/>
</dbReference>
<comment type="function">
    <text evidence="9">Specifically methylates the N3 position of the uracil ring of uridine 1498 (m3U1498) in 16S rRNA. Acts on the fully assembled 30S ribosomal subunit.</text>
</comment>
<organism evidence="12">
    <name type="scientific">marine sediment metagenome</name>
    <dbReference type="NCBI Taxonomy" id="412755"/>
    <lineage>
        <taxon>unclassified sequences</taxon>
        <taxon>metagenomes</taxon>
        <taxon>ecological metagenomes</taxon>
    </lineage>
</organism>
<dbReference type="CDD" id="cd18084">
    <property type="entry name" value="RsmE-like"/>
    <property type="match status" value="1"/>
</dbReference>
<accession>X1N3H0</accession>
<evidence type="ECO:0000313" key="12">
    <source>
        <dbReference type="EMBL" id="GAI24816.1"/>
    </source>
</evidence>
<evidence type="ECO:0000259" key="11">
    <source>
        <dbReference type="Pfam" id="PF04452"/>
    </source>
</evidence>
<dbReference type="PANTHER" id="PTHR30027">
    <property type="entry name" value="RIBOSOMAL RNA SMALL SUBUNIT METHYLTRANSFERASE E"/>
    <property type="match status" value="1"/>
</dbReference>
<evidence type="ECO:0000256" key="3">
    <source>
        <dbReference type="ARBA" id="ARBA00012328"/>
    </source>
</evidence>
<evidence type="ECO:0000256" key="9">
    <source>
        <dbReference type="ARBA" id="ARBA00025699"/>
    </source>
</evidence>
<evidence type="ECO:0000256" key="7">
    <source>
        <dbReference type="ARBA" id="ARBA00022679"/>
    </source>
</evidence>
<evidence type="ECO:0000256" key="6">
    <source>
        <dbReference type="ARBA" id="ARBA00022603"/>
    </source>
</evidence>
<reference evidence="12" key="1">
    <citation type="journal article" date="2014" name="Front. Microbiol.">
        <title>High frequency of phylogenetically diverse reductive dehalogenase-homologous genes in deep subseafloor sedimentary metagenomes.</title>
        <authorList>
            <person name="Kawai M."/>
            <person name="Futagami T."/>
            <person name="Toyoda A."/>
            <person name="Takaki Y."/>
            <person name="Nishi S."/>
            <person name="Hori S."/>
            <person name="Arai W."/>
            <person name="Tsubouchi T."/>
            <person name="Morono Y."/>
            <person name="Uchiyama I."/>
            <person name="Ito T."/>
            <person name="Fujiyama A."/>
            <person name="Inagaki F."/>
            <person name="Takami H."/>
        </authorList>
    </citation>
    <scope>NUCLEOTIDE SEQUENCE</scope>
    <source>
        <strain evidence="12">Expedition CK06-06</strain>
    </source>
</reference>
<feature type="domain" description="Ribosomal RNA small subunit methyltransferase E methyltransferase" evidence="11">
    <location>
        <begin position="50"/>
        <end position="216"/>
    </location>
</feature>
<comment type="caution">
    <text evidence="12">The sequence shown here is derived from an EMBL/GenBank/DDBJ whole genome shotgun (WGS) entry which is preliminary data.</text>
</comment>
<dbReference type="GO" id="GO:0005737">
    <property type="term" value="C:cytoplasm"/>
    <property type="evidence" value="ECO:0007669"/>
    <property type="project" value="UniProtKB-SubCell"/>
</dbReference>
<protein>
    <recommendedName>
        <fullName evidence="3">16S rRNA (uracil(1498)-N(3))-methyltransferase</fullName>
        <ecNumber evidence="3">2.1.1.193</ecNumber>
    </recommendedName>
</protein>
<proteinExistence type="inferred from homology"/>
<dbReference type="SUPFAM" id="SSF75217">
    <property type="entry name" value="alpha/beta knot"/>
    <property type="match status" value="1"/>
</dbReference>
<dbReference type="InterPro" id="IPR029026">
    <property type="entry name" value="tRNA_m1G_MTases_N"/>
</dbReference>
<sequence length="232" mass="25010">PFLLLRLRGGDHIAVLDNTGWEYEVAVARVARDYVTGVICGKRTVAEPGTRITLYQALLKGSKFEFILQKCTELGVSGFIPVLCERCVAGHPRDKKARRWQRIIAEAAEQSGRGKLPTLEPAVPFPQACRAAAAFSLLAWEGKGASGLRPALRSEIYRQRIISGKNSLSVNLFIGPEGGFSPFEVEFARGCGILPISLGSRVVRAETTGLVAATAILYECGDLEPPISSAIA</sequence>
<gene>
    <name evidence="12" type="ORF">S06H3_29904</name>
</gene>
<dbReference type="PIRSF" id="PIRSF015601">
    <property type="entry name" value="MTase_slr0722"/>
    <property type="match status" value="1"/>
</dbReference>
<dbReference type="GO" id="GO:0070042">
    <property type="term" value="F:rRNA (uridine-N3-)-methyltransferase activity"/>
    <property type="evidence" value="ECO:0007669"/>
    <property type="project" value="TreeGrafter"/>
</dbReference>
<dbReference type="NCBIfam" id="TIGR00046">
    <property type="entry name" value="RsmE family RNA methyltransferase"/>
    <property type="match status" value="1"/>
</dbReference>
<feature type="non-terminal residue" evidence="12">
    <location>
        <position position="1"/>
    </location>
</feature>
<keyword evidence="8" id="KW-0949">S-adenosyl-L-methionine</keyword>
<keyword evidence="6" id="KW-0489">Methyltransferase</keyword>
<dbReference type="InterPro" id="IPR029028">
    <property type="entry name" value="Alpha/beta_knot_MTases"/>
</dbReference>
<comment type="subcellular location">
    <subcellularLocation>
        <location evidence="1">Cytoplasm</location>
    </subcellularLocation>
</comment>
<keyword evidence="7" id="KW-0808">Transferase</keyword>
<keyword evidence="4" id="KW-0963">Cytoplasm</keyword>
<evidence type="ECO:0000256" key="2">
    <source>
        <dbReference type="ARBA" id="ARBA00005528"/>
    </source>
</evidence>
<evidence type="ECO:0000256" key="4">
    <source>
        <dbReference type="ARBA" id="ARBA00022490"/>
    </source>
</evidence>
<dbReference type="AlphaFoldDB" id="X1N3H0"/>
<dbReference type="PANTHER" id="PTHR30027:SF3">
    <property type="entry name" value="16S RRNA (URACIL(1498)-N(3))-METHYLTRANSFERASE"/>
    <property type="match status" value="1"/>
</dbReference>